<keyword evidence="6" id="KW-1185">Reference proteome</keyword>
<evidence type="ECO:0000313" key="5">
    <source>
        <dbReference type="Proteomes" id="UP000277279"/>
    </source>
</evidence>
<dbReference type="AlphaFoldDB" id="A0A3R9CP00"/>
<proteinExistence type="predicted"/>
<dbReference type="InterPro" id="IPR011992">
    <property type="entry name" value="EF-hand-dom_pair"/>
</dbReference>
<feature type="signal peptide" evidence="1">
    <location>
        <begin position="1"/>
        <end position="20"/>
    </location>
</feature>
<keyword evidence="1" id="KW-0732">Signal</keyword>
<dbReference type="OrthoDB" id="6053359at2"/>
<accession>A0A3R9CP00</accession>
<reference evidence="4 5" key="1">
    <citation type="submission" date="2018-11" db="EMBL/GenBank/DDBJ databases">
        <authorList>
            <person name="Huo Y."/>
        </authorList>
    </citation>
    <scope>NUCLEOTIDE SEQUENCE [LARGE SCALE GENOMIC DNA]</scope>
    <source>
        <strain evidence="4 5">DSM 30132</strain>
    </source>
</reference>
<sequence length="121" mass="13515">MKTLPLVMAIILYQYAGALAQQPGSQQPASMYQGQMDRLDVNSSKTVDRSEYEAFMGTAFVSLDKNKDGNLKADETVQILTVEQFTLTDANHDGRITKSEFMQRVMADFATADRDRNGNLQ</sequence>
<feature type="chain" id="PRO_5044600216" evidence="1">
    <location>
        <begin position="21"/>
        <end position="121"/>
    </location>
</feature>
<dbReference type="RefSeq" id="WP_125842887.1">
    <property type="nucleotide sequence ID" value="NZ_JACHXH010000002.1"/>
</dbReference>
<dbReference type="GO" id="GO:0005509">
    <property type="term" value="F:calcium ion binding"/>
    <property type="evidence" value="ECO:0007669"/>
    <property type="project" value="InterPro"/>
</dbReference>
<evidence type="ECO:0000313" key="3">
    <source>
        <dbReference type="EMBL" id="MBB3133113.1"/>
    </source>
</evidence>
<dbReference type="SUPFAM" id="SSF47473">
    <property type="entry name" value="EF-hand"/>
    <property type="match status" value="1"/>
</dbReference>
<name>A0A3R9CP00_9HYPH</name>
<gene>
    <name evidence="4" type="ORF">EFD55_03120</name>
    <name evidence="3" type="ORF">FHS26_000816</name>
</gene>
<dbReference type="Proteomes" id="UP000277279">
    <property type="component" value="Unassembled WGS sequence"/>
</dbReference>
<dbReference type="InterPro" id="IPR002048">
    <property type="entry name" value="EF_hand_dom"/>
</dbReference>
<organism evidence="4 5">
    <name type="scientific">Rhizobium pisi</name>
    <dbReference type="NCBI Taxonomy" id="574561"/>
    <lineage>
        <taxon>Bacteria</taxon>
        <taxon>Pseudomonadati</taxon>
        <taxon>Pseudomonadota</taxon>
        <taxon>Alphaproteobacteria</taxon>
        <taxon>Hyphomicrobiales</taxon>
        <taxon>Rhizobiaceae</taxon>
        <taxon>Rhizobium/Agrobacterium group</taxon>
        <taxon>Rhizobium</taxon>
    </lineage>
</organism>
<evidence type="ECO:0000313" key="4">
    <source>
        <dbReference type="EMBL" id="RSB85896.1"/>
    </source>
</evidence>
<dbReference type="Pfam" id="PF13202">
    <property type="entry name" value="EF-hand_5"/>
    <property type="match status" value="1"/>
</dbReference>
<comment type="caution">
    <text evidence="4">The sequence shown here is derived from an EMBL/GenBank/DDBJ whole genome shotgun (WGS) entry which is preliminary data.</text>
</comment>
<dbReference type="EMBL" id="JACHXH010000002">
    <property type="protein sequence ID" value="MBB3133113.1"/>
    <property type="molecule type" value="Genomic_DNA"/>
</dbReference>
<evidence type="ECO:0000259" key="2">
    <source>
        <dbReference type="PROSITE" id="PS50222"/>
    </source>
</evidence>
<dbReference type="Gene3D" id="1.10.238.10">
    <property type="entry name" value="EF-hand"/>
    <property type="match status" value="2"/>
</dbReference>
<dbReference type="EMBL" id="RJJT01000002">
    <property type="protein sequence ID" value="RSB85896.1"/>
    <property type="molecule type" value="Genomic_DNA"/>
</dbReference>
<evidence type="ECO:0000256" key="1">
    <source>
        <dbReference type="SAM" id="SignalP"/>
    </source>
</evidence>
<dbReference type="Proteomes" id="UP000518315">
    <property type="component" value="Unassembled WGS sequence"/>
</dbReference>
<feature type="domain" description="EF-hand" evidence="2">
    <location>
        <begin position="51"/>
        <end position="86"/>
    </location>
</feature>
<reference evidence="3 6" key="2">
    <citation type="submission" date="2020-08" db="EMBL/GenBank/DDBJ databases">
        <title>Genomic Encyclopedia of Type Strains, Phase III (KMG-III): the genomes of soil and plant-associated and newly described type strains.</title>
        <authorList>
            <person name="Whitman W."/>
        </authorList>
    </citation>
    <scope>NUCLEOTIDE SEQUENCE [LARGE SCALE GENOMIC DNA]</scope>
    <source>
        <strain evidence="3 6">CECT 4113</strain>
    </source>
</reference>
<evidence type="ECO:0000313" key="6">
    <source>
        <dbReference type="Proteomes" id="UP000518315"/>
    </source>
</evidence>
<protein>
    <submittedName>
        <fullName evidence="3">Ca2+-binding EF-hand superfamily protein</fullName>
    </submittedName>
    <submittedName>
        <fullName evidence="4">EF-hand domain-containing protein</fullName>
    </submittedName>
</protein>
<dbReference type="PROSITE" id="PS50222">
    <property type="entry name" value="EF_HAND_2"/>
    <property type="match status" value="1"/>
</dbReference>